<sequence>MTLIPNGTLITTREALDELIDSVNPPVVVDREGHPWIVFANEDGDDWAVTAECPDDEIPAATGFDGLLDRGPLRVVYNGRNRDDQWTSQTGVEVSA</sequence>
<evidence type="ECO:0000313" key="1">
    <source>
        <dbReference type="EMBL" id="MBB6571706.1"/>
    </source>
</evidence>
<proteinExistence type="predicted"/>
<reference evidence="2 3" key="1">
    <citation type="submission" date="2020-05" db="EMBL/GenBank/DDBJ databases">
        <title>Genome sequence of Kribbella sandramycini ATCC 39419.</title>
        <authorList>
            <person name="Maclea K.S."/>
            <person name="Fair J.L."/>
        </authorList>
    </citation>
    <scope>NUCLEOTIDE SEQUENCE [LARGE SCALE GENOMIC DNA]</scope>
    <source>
        <strain evidence="2 3">ATCC 39419</strain>
    </source>
</reference>
<gene>
    <name evidence="1" type="ORF">HNR71_007343</name>
    <name evidence="2" type="ORF">HPO96_29295</name>
</gene>
<dbReference type="Proteomes" id="UP000553957">
    <property type="component" value="Unassembled WGS sequence"/>
</dbReference>
<keyword evidence="3" id="KW-1185">Reference proteome</keyword>
<protein>
    <submittedName>
        <fullName evidence="2">Uncharacterized protein</fullName>
    </submittedName>
</protein>
<evidence type="ECO:0000313" key="4">
    <source>
        <dbReference type="Proteomes" id="UP000553957"/>
    </source>
</evidence>
<organism evidence="2 3">
    <name type="scientific">Kribbella sandramycini</name>
    <dbReference type="NCBI Taxonomy" id="60450"/>
    <lineage>
        <taxon>Bacteria</taxon>
        <taxon>Bacillati</taxon>
        <taxon>Actinomycetota</taxon>
        <taxon>Actinomycetes</taxon>
        <taxon>Propionibacteriales</taxon>
        <taxon>Kribbellaceae</taxon>
        <taxon>Kribbella</taxon>
    </lineage>
</organism>
<reference evidence="1 4" key="2">
    <citation type="submission" date="2020-08" db="EMBL/GenBank/DDBJ databases">
        <title>Sequencing the genomes of 1000 actinobacteria strains.</title>
        <authorList>
            <person name="Klenk H.-P."/>
        </authorList>
    </citation>
    <scope>NUCLEOTIDE SEQUENCE [LARGE SCALE GENOMIC DNA]</scope>
    <source>
        <strain evidence="1 4">DSM 15626</strain>
    </source>
</reference>
<dbReference type="EMBL" id="JACHKF010000001">
    <property type="protein sequence ID" value="MBB6571706.1"/>
    <property type="molecule type" value="Genomic_DNA"/>
</dbReference>
<evidence type="ECO:0000313" key="2">
    <source>
        <dbReference type="EMBL" id="NOL44351.1"/>
    </source>
</evidence>
<name>A0A7Y4L6R5_9ACTN</name>
<dbReference type="AlphaFoldDB" id="A0A7Y4L6R5"/>
<dbReference type="EMBL" id="JABJRC010000008">
    <property type="protein sequence ID" value="NOL44351.1"/>
    <property type="molecule type" value="Genomic_DNA"/>
</dbReference>
<dbReference type="RefSeq" id="WP_171677592.1">
    <property type="nucleotide sequence ID" value="NZ_BAAAGT010000009.1"/>
</dbReference>
<dbReference type="Proteomes" id="UP000534306">
    <property type="component" value="Unassembled WGS sequence"/>
</dbReference>
<accession>A0A7Y4L6R5</accession>
<comment type="caution">
    <text evidence="2">The sequence shown here is derived from an EMBL/GenBank/DDBJ whole genome shotgun (WGS) entry which is preliminary data.</text>
</comment>
<evidence type="ECO:0000313" key="3">
    <source>
        <dbReference type="Proteomes" id="UP000534306"/>
    </source>
</evidence>